<gene>
    <name evidence="1" type="ORF">VNO77_19999</name>
</gene>
<organism evidence="1 2">
    <name type="scientific">Canavalia gladiata</name>
    <name type="common">Sword bean</name>
    <name type="synonym">Dolichos gladiatus</name>
    <dbReference type="NCBI Taxonomy" id="3824"/>
    <lineage>
        <taxon>Eukaryota</taxon>
        <taxon>Viridiplantae</taxon>
        <taxon>Streptophyta</taxon>
        <taxon>Embryophyta</taxon>
        <taxon>Tracheophyta</taxon>
        <taxon>Spermatophyta</taxon>
        <taxon>Magnoliopsida</taxon>
        <taxon>eudicotyledons</taxon>
        <taxon>Gunneridae</taxon>
        <taxon>Pentapetalae</taxon>
        <taxon>rosids</taxon>
        <taxon>fabids</taxon>
        <taxon>Fabales</taxon>
        <taxon>Fabaceae</taxon>
        <taxon>Papilionoideae</taxon>
        <taxon>50 kb inversion clade</taxon>
        <taxon>NPAAA clade</taxon>
        <taxon>indigoferoid/millettioid clade</taxon>
        <taxon>Phaseoleae</taxon>
        <taxon>Canavalia</taxon>
    </lineage>
</organism>
<evidence type="ECO:0000313" key="1">
    <source>
        <dbReference type="EMBL" id="KAK7339338.1"/>
    </source>
</evidence>
<reference evidence="1 2" key="1">
    <citation type="submission" date="2024-01" db="EMBL/GenBank/DDBJ databases">
        <title>The genomes of 5 underutilized Papilionoideae crops provide insights into root nodulation and disease resistanc.</title>
        <authorList>
            <person name="Jiang F."/>
        </authorList>
    </citation>
    <scope>NUCLEOTIDE SEQUENCE [LARGE SCALE GENOMIC DNA]</scope>
    <source>
        <strain evidence="1">LVBAO_FW01</strain>
        <tissue evidence="1">Leaves</tissue>
    </source>
</reference>
<dbReference type="EMBL" id="JAYMYQ010000004">
    <property type="protein sequence ID" value="KAK7339338.1"/>
    <property type="molecule type" value="Genomic_DNA"/>
</dbReference>
<accession>A0AAN9LTN6</accession>
<protein>
    <submittedName>
        <fullName evidence="1">Uncharacterized protein</fullName>
    </submittedName>
</protein>
<name>A0AAN9LTN6_CANGL</name>
<sequence>MLGAKKFYWLHHKIYKCNLDNVIHQEEAFAHSSSSSEMLIDNHYSRSNPLFSFGKNNVFCGKERLSLLCIGLTYNGSSKVIMGKRSRPINQLHHCSSFSLMTYFSLMNSSNFQNLRTMLPSSCYHAEAVRA</sequence>
<proteinExistence type="predicted"/>
<dbReference type="Proteomes" id="UP001367508">
    <property type="component" value="Unassembled WGS sequence"/>
</dbReference>
<keyword evidence="2" id="KW-1185">Reference proteome</keyword>
<evidence type="ECO:0000313" key="2">
    <source>
        <dbReference type="Proteomes" id="UP001367508"/>
    </source>
</evidence>
<dbReference type="AlphaFoldDB" id="A0AAN9LTN6"/>
<comment type="caution">
    <text evidence="1">The sequence shown here is derived from an EMBL/GenBank/DDBJ whole genome shotgun (WGS) entry which is preliminary data.</text>
</comment>